<gene>
    <name evidence="3" type="ORF">E3O21_03975</name>
    <name evidence="2" type="ORF">SAMN05216368_102265</name>
</gene>
<name>A0A4R8VDC0_9MICO</name>
<organism evidence="2 4">
    <name type="scientific">Cryobacterium flavum</name>
    <dbReference type="NCBI Taxonomy" id="1424659"/>
    <lineage>
        <taxon>Bacteria</taxon>
        <taxon>Bacillati</taxon>
        <taxon>Actinomycetota</taxon>
        <taxon>Actinomycetes</taxon>
        <taxon>Micrococcales</taxon>
        <taxon>Microbacteriaceae</taxon>
        <taxon>Cryobacterium</taxon>
    </lineage>
</organism>
<evidence type="ECO:0000256" key="1">
    <source>
        <dbReference type="SAM" id="SignalP"/>
    </source>
</evidence>
<reference evidence="2 4" key="1">
    <citation type="submission" date="2016-10" db="EMBL/GenBank/DDBJ databases">
        <authorList>
            <person name="Varghese N."/>
            <person name="Submissions S."/>
        </authorList>
    </citation>
    <scope>NUCLEOTIDE SEQUENCE [LARGE SCALE GENOMIC DNA]</scope>
    <source>
        <strain evidence="2 4">CGMCC 1.11215</strain>
    </source>
</reference>
<feature type="chain" id="PRO_5039721097" evidence="1">
    <location>
        <begin position="29"/>
        <end position="200"/>
    </location>
</feature>
<evidence type="ECO:0000313" key="2">
    <source>
        <dbReference type="EMBL" id="SDM79875.1"/>
    </source>
</evidence>
<accession>A0A4R8VDC0</accession>
<dbReference type="EMBL" id="FNIB01000002">
    <property type="protein sequence ID" value="SDM79875.1"/>
    <property type="molecule type" value="Genomic_DNA"/>
</dbReference>
<keyword evidence="5" id="KW-1185">Reference proteome</keyword>
<keyword evidence="1" id="KW-0732">Signal</keyword>
<dbReference type="PROSITE" id="PS51257">
    <property type="entry name" value="PROKAR_LIPOPROTEIN"/>
    <property type="match status" value="1"/>
</dbReference>
<dbReference type="Proteomes" id="UP000298252">
    <property type="component" value="Unassembled WGS sequence"/>
</dbReference>
<dbReference type="RefSeq" id="WP_092339268.1">
    <property type="nucleotide sequence ID" value="NZ_FNIB01000002.1"/>
</dbReference>
<evidence type="ECO:0000313" key="4">
    <source>
        <dbReference type="Proteomes" id="UP000199639"/>
    </source>
</evidence>
<reference evidence="3 5" key="2">
    <citation type="submission" date="2019-03" db="EMBL/GenBank/DDBJ databases">
        <title>Genomics of glacier-inhabiting Cryobacterium strains.</title>
        <authorList>
            <person name="Liu Q."/>
            <person name="Xin Y.-H."/>
        </authorList>
    </citation>
    <scope>NUCLEOTIDE SEQUENCE [LARGE SCALE GENOMIC DNA]</scope>
    <source>
        <strain evidence="3 5">Hh8</strain>
    </source>
</reference>
<proteinExistence type="predicted"/>
<dbReference type="Proteomes" id="UP000199639">
    <property type="component" value="Unassembled WGS sequence"/>
</dbReference>
<evidence type="ECO:0000313" key="5">
    <source>
        <dbReference type="Proteomes" id="UP000298252"/>
    </source>
</evidence>
<protein>
    <submittedName>
        <fullName evidence="2">Predicted component of the type VI protein secretion system</fullName>
    </submittedName>
</protein>
<dbReference type="AlphaFoldDB" id="A0A4R8VDC0"/>
<feature type="signal peptide" evidence="1">
    <location>
        <begin position="1"/>
        <end position="28"/>
    </location>
</feature>
<evidence type="ECO:0000313" key="3">
    <source>
        <dbReference type="EMBL" id="TFB81029.1"/>
    </source>
</evidence>
<sequence length="200" mass="20950">MRNPSRHQTLHNAVLSALLIALATGALSGCSATPAPAPRDTAEPVAEATPAPIETSAVFASNDEALAAATAFYASYQGIANTISREGGADPSRISDFVTKDMLPGEIATFERLADRGVHLVGDIDFDSMSVQSADLNAGSINLYMCLDVSKGEVVDAGGMSVAPPDRPLRYPLVVALVQNDALNQLLLEKSEIWSGSDFC</sequence>
<dbReference type="EMBL" id="SOFD01000009">
    <property type="protein sequence ID" value="TFB81029.1"/>
    <property type="molecule type" value="Genomic_DNA"/>
</dbReference>